<dbReference type="Proteomes" id="UP001501231">
    <property type="component" value="Unassembled WGS sequence"/>
</dbReference>
<protein>
    <recommendedName>
        <fullName evidence="3">DUF600 family protein</fullName>
    </recommendedName>
</protein>
<evidence type="ECO:0000313" key="1">
    <source>
        <dbReference type="EMBL" id="GAA2401221.1"/>
    </source>
</evidence>
<accession>A0ABN3IE57</accession>
<dbReference type="RefSeq" id="WP_344586734.1">
    <property type="nucleotide sequence ID" value="NZ_BAAARW010000002.1"/>
</dbReference>
<sequence length="149" mass="17053">MALRPPLDPIEQRELLDDLTGLVVDAMPDGWRELIIDYRQLGGHRHVATGLTGADGAMRVWEPPDRAWDLFARLREGMYVPDAGAWYSCRYILEAPRSFRTIYNMAAEPAFNPPPPEHAFVVEQEYFPRSEANRPAWFRDGLARAVKND</sequence>
<comment type="caution">
    <text evidence="1">The sequence shown here is derived from an EMBL/GenBank/DDBJ whole genome shotgun (WGS) entry which is preliminary data.</text>
</comment>
<evidence type="ECO:0000313" key="2">
    <source>
        <dbReference type="Proteomes" id="UP001501231"/>
    </source>
</evidence>
<dbReference type="SUPFAM" id="SSF160424">
    <property type="entry name" value="BH3703-like"/>
    <property type="match status" value="1"/>
</dbReference>
<dbReference type="InterPro" id="IPR036170">
    <property type="entry name" value="YezG-like_sf"/>
</dbReference>
<evidence type="ECO:0008006" key="3">
    <source>
        <dbReference type="Google" id="ProtNLM"/>
    </source>
</evidence>
<reference evidence="2" key="1">
    <citation type="journal article" date="2019" name="Int. J. Syst. Evol. Microbiol.">
        <title>The Global Catalogue of Microorganisms (GCM) 10K type strain sequencing project: providing services to taxonomists for standard genome sequencing and annotation.</title>
        <authorList>
            <consortium name="The Broad Institute Genomics Platform"/>
            <consortium name="The Broad Institute Genome Sequencing Center for Infectious Disease"/>
            <person name="Wu L."/>
            <person name="Ma J."/>
        </authorList>
    </citation>
    <scope>NUCLEOTIDE SEQUENCE [LARGE SCALE GENOMIC DNA]</scope>
    <source>
        <strain evidence="2">JCM 3325</strain>
    </source>
</reference>
<dbReference type="EMBL" id="BAAARW010000002">
    <property type="protein sequence ID" value="GAA2401221.1"/>
    <property type="molecule type" value="Genomic_DNA"/>
</dbReference>
<name>A0ABN3IE57_9ACTN</name>
<proteinExistence type="predicted"/>
<organism evidence="1 2">
    <name type="scientific">Actinomadura vinacea</name>
    <dbReference type="NCBI Taxonomy" id="115336"/>
    <lineage>
        <taxon>Bacteria</taxon>
        <taxon>Bacillati</taxon>
        <taxon>Actinomycetota</taxon>
        <taxon>Actinomycetes</taxon>
        <taxon>Streptosporangiales</taxon>
        <taxon>Thermomonosporaceae</taxon>
        <taxon>Actinomadura</taxon>
    </lineage>
</organism>
<gene>
    <name evidence="1" type="ORF">GCM10010191_05600</name>
</gene>
<keyword evidence="2" id="KW-1185">Reference proteome</keyword>